<protein>
    <submittedName>
        <fullName evidence="2">Uncharacterized protein</fullName>
    </submittedName>
</protein>
<reference evidence="3 5" key="1">
    <citation type="submission" date="2016-08" db="EMBL/GenBank/DDBJ databases">
        <title>Characterization of Isolates of Eisenbergiella tayi Derived from Blood Cultures, Using Whole Genome Sequencing.</title>
        <authorList>
            <person name="Bernier A.-M."/>
            <person name="Burdz T."/>
            <person name="Wiebe D."/>
            <person name="Bernard K."/>
        </authorList>
    </citation>
    <scope>NUCLEOTIDE SEQUENCE [LARGE SCALE GENOMIC DNA]</scope>
    <source>
        <strain evidence="3 5">NML120146</strain>
    </source>
</reference>
<reference evidence="2 4" key="2">
    <citation type="submission" date="2016-08" db="EMBL/GenBank/DDBJ databases">
        <authorList>
            <person name="Seilhamer J.J."/>
        </authorList>
    </citation>
    <scope>NUCLEOTIDE SEQUENCE [LARGE SCALE GENOMIC DNA]</scope>
    <source>
        <strain evidence="2 4">NML150140-1</strain>
    </source>
</reference>
<proteinExistence type="predicted"/>
<keyword evidence="5" id="KW-1185">Reference proteome</keyword>
<feature type="transmembrane region" description="Helical" evidence="1">
    <location>
        <begin position="63"/>
        <end position="83"/>
    </location>
</feature>
<evidence type="ECO:0000313" key="5">
    <source>
        <dbReference type="Proteomes" id="UP000094869"/>
    </source>
</evidence>
<evidence type="ECO:0000313" key="2">
    <source>
        <dbReference type="EMBL" id="ODR49664.1"/>
    </source>
</evidence>
<dbReference type="EMBL" id="MEHA01000012">
    <property type="protein sequence ID" value="ODR49664.1"/>
    <property type="molecule type" value="Genomic_DNA"/>
</dbReference>
<keyword evidence="1" id="KW-1133">Transmembrane helix</keyword>
<evidence type="ECO:0000313" key="3">
    <source>
        <dbReference type="EMBL" id="ODR60457.1"/>
    </source>
</evidence>
<evidence type="ECO:0000313" key="4">
    <source>
        <dbReference type="Proteomes" id="UP000094271"/>
    </source>
</evidence>
<comment type="caution">
    <text evidence="2">The sequence shown here is derived from an EMBL/GenBank/DDBJ whole genome shotgun (WGS) entry which is preliminary data.</text>
</comment>
<keyword evidence="1" id="KW-0812">Transmembrane</keyword>
<dbReference type="Proteomes" id="UP000094869">
    <property type="component" value="Unassembled WGS sequence"/>
</dbReference>
<keyword evidence="1" id="KW-0472">Membrane</keyword>
<accession>A0A1E3UII5</accession>
<evidence type="ECO:0000256" key="1">
    <source>
        <dbReference type="SAM" id="Phobius"/>
    </source>
</evidence>
<sequence>MGSENSVFIMVFTNFKEKKAAGSKPAALKMLSLYYPFPVVLYWEEYGSINPIVIHNLCEAIGLIAFYIAVLLFVSNYNIYIYASRFKWYNMGKIK</sequence>
<gene>
    <name evidence="2" type="ORF">BEI59_17150</name>
    <name evidence="3" type="ORF">BEI63_04565</name>
</gene>
<organism evidence="2 4">
    <name type="scientific">Eisenbergiella tayi</name>
    <dbReference type="NCBI Taxonomy" id="1432052"/>
    <lineage>
        <taxon>Bacteria</taxon>
        <taxon>Bacillati</taxon>
        <taxon>Bacillota</taxon>
        <taxon>Clostridia</taxon>
        <taxon>Lachnospirales</taxon>
        <taxon>Lachnospiraceae</taxon>
        <taxon>Eisenbergiella</taxon>
    </lineage>
</organism>
<dbReference type="Proteomes" id="UP000094271">
    <property type="component" value="Unassembled WGS sequence"/>
</dbReference>
<name>A0A1E3UII5_9FIRM</name>
<dbReference type="EMBL" id="MEHD01000011">
    <property type="protein sequence ID" value="ODR60457.1"/>
    <property type="molecule type" value="Genomic_DNA"/>
</dbReference>
<dbReference type="AlphaFoldDB" id="A0A1E3UII5"/>